<dbReference type="PIRSF" id="PIRSF005790">
    <property type="entry name" value="NifW"/>
    <property type="match status" value="1"/>
</dbReference>
<dbReference type="GO" id="GO:0009399">
    <property type="term" value="P:nitrogen fixation"/>
    <property type="evidence" value="ECO:0007669"/>
    <property type="project" value="UniProtKB-UniRule"/>
</dbReference>
<evidence type="ECO:0000313" key="8">
    <source>
        <dbReference type="Proteomes" id="UP000232638"/>
    </source>
</evidence>
<evidence type="ECO:0000256" key="5">
    <source>
        <dbReference type="ARBA" id="ARBA00023231"/>
    </source>
</evidence>
<keyword evidence="8" id="KW-1185">Reference proteome</keyword>
<evidence type="ECO:0000256" key="1">
    <source>
        <dbReference type="ARBA" id="ARBA00002247"/>
    </source>
</evidence>
<dbReference type="HAMAP" id="MF_00529">
    <property type="entry name" value="NifW"/>
    <property type="match status" value="1"/>
</dbReference>
<proteinExistence type="inferred from homology"/>
<dbReference type="Pfam" id="PF03206">
    <property type="entry name" value="NifW"/>
    <property type="match status" value="1"/>
</dbReference>
<comment type="function">
    <text evidence="1 6">May protect the nitrogenase Fe-Mo protein from oxidative damage.</text>
</comment>
<comment type="similarity">
    <text evidence="2 6">Belongs to the NifW family.</text>
</comment>
<dbReference type="RefSeq" id="WP_100919152.1">
    <property type="nucleotide sequence ID" value="NZ_CP020370.1"/>
</dbReference>
<dbReference type="OrthoDB" id="9811868at2"/>
<gene>
    <name evidence="6" type="primary">nifW</name>
    <name evidence="7" type="ORF">THSYN_10720</name>
</gene>
<comment type="subunit">
    <text evidence="3 6">Homotrimer; associates with NifD.</text>
</comment>
<sequence>MTIDDFDSDLEELSSAEDFLDYFRIDYDPKVVQVNRLHILQRFHDYLGEVDELPDGPAARWTLHADRLAAAYHDFVVSDARTEKVFRVFHLHEPKTANIPLSDLLGQIPHAAGL</sequence>
<keyword evidence="5 6" id="KW-0535">Nitrogen fixation</keyword>
<accession>A0A2K8U6Z1</accession>
<dbReference type="KEGG" id="tsy:THSYN_10720"/>
<reference evidence="7 8" key="1">
    <citation type="submission" date="2017-03" db="EMBL/GenBank/DDBJ databases">
        <title>Complete genome sequence of Candidatus 'Thiodictyon syntrophicum' sp. nov. strain Cad16T, a photolithoautotroph purple sulfur bacterium isolated from an alpine meromictic lake.</title>
        <authorList>
            <person name="Luedin S.M."/>
            <person name="Pothier J.F."/>
            <person name="Danza F."/>
            <person name="Storelli N."/>
            <person name="Wittwer M."/>
            <person name="Tonolla M."/>
        </authorList>
    </citation>
    <scope>NUCLEOTIDE SEQUENCE [LARGE SCALE GENOMIC DNA]</scope>
    <source>
        <strain evidence="7 8">Cad16T</strain>
    </source>
</reference>
<name>A0A2K8U6Z1_9GAMM</name>
<evidence type="ECO:0000256" key="3">
    <source>
        <dbReference type="ARBA" id="ARBA00011284"/>
    </source>
</evidence>
<dbReference type="EMBL" id="CP020370">
    <property type="protein sequence ID" value="AUB81378.1"/>
    <property type="molecule type" value="Genomic_DNA"/>
</dbReference>
<dbReference type="InterPro" id="IPR004893">
    <property type="entry name" value="NifW"/>
</dbReference>
<evidence type="ECO:0000313" key="7">
    <source>
        <dbReference type="EMBL" id="AUB81378.1"/>
    </source>
</evidence>
<dbReference type="AlphaFoldDB" id="A0A2K8U6Z1"/>
<evidence type="ECO:0000256" key="6">
    <source>
        <dbReference type="HAMAP-Rule" id="MF_00529"/>
    </source>
</evidence>
<evidence type="ECO:0000256" key="2">
    <source>
        <dbReference type="ARBA" id="ARBA00008351"/>
    </source>
</evidence>
<dbReference type="Proteomes" id="UP000232638">
    <property type="component" value="Chromosome"/>
</dbReference>
<evidence type="ECO:0000256" key="4">
    <source>
        <dbReference type="ARBA" id="ARBA00016274"/>
    </source>
</evidence>
<protein>
    <recommendedName>
        <fullName evidence="4 6">Nitrogenase-stabilizing/protective protein NifW</fullName>
    </recommendedName>
</protein>
<organism evidence="7 8">
    <name type="scientific">Candidatus Thiodictyon syntrophicum</name>
    <dbReference type="NCBI Taxonomy" id="1166950"/>
    <lineage>
        <taxon>Bacteria</taxon>
        <taxon>Pseudomonadati</taxon>
        <taxon>Pseudomonadota</taxon>
        <taxon>Gammaproteobacteria</taxon>
        <taxon>Chromatiales</taxon>
        <taxon>Chromatiaceae</taxon>
        <taxon>Thiodictyon</taxon>
    </lineage>
</organism>